<keyword evidence="1" id="KW-0175">Coiled coil</keyword>
<gene>
    <name evidence="2" type="ORF">E2986_08231</name>
</gene>
<accession>A0A833S471</accession>
<dbReference type="EMBL" id="WNWW01000591">
    <property type="protein sequence ID" value="KAF3423082.1"/>
    <property type="molecule type" value="Genomic_DNA"/>
</dbReference>
<evidence type="ECO:0000256" key="1">
    <source>
        <dbReference type="SAM" id="Coils"/>
    </source>
</evidence>
<evidence type="ECO:0000313" key="2">
    <source>
        <dbReference type="EMBL" id="KAF3423082.1"/>
    </source>
</evidence>
<evidence type="ECO:0000313" key="3">
    <source>
        <dbReference type="Proteomes" id="UP000655588"/>
    </source>
</evidence>
<proteinExistence type="predicted"/>
<dbReference type="Proteomes" id="UP000655588">
    <property type="component" value="Unassembled WGS sequence"/>
</dbReference>
<protein>
    <submittedName>
        <fullName evidence="2">Uncharacterized protein</fullName>
    </submittedName>
</protein>
<comment type="caution">
    <text evidence="2">The sequence shown here is derived from an EMBL/GenBank/DDBJ whole genome shotgun (WGS) entry which is preliminary data.</text>
</comment>
<dbReference type="AlphaFoldDB" id="A0A833S471"/>
<feature type="coiled-coil region" evidence="1">
    <location>
        <begin position="27"/>
        <end position="179"/>
    </location>
</feature>
<sequence length="199" mass="23233">MHSLGDMMIVFTNISDGKDVNIQDMKLKDNHAKYDKLSKEHELLKEKLDSVMKELSDEKEKKKSNVKIEEKSTDLQNMKKKLEEVVTLRENERKAWDQEKTALLEEKDKLKSKLLSLSAEKLKVYNETVQLKKDLETAKTLENDGVKLEKTISDLKKELLQERDKSKKLQDDLSAYTERESKMKQSMTSVAILLHLRHD</sequence>
<name>A0A833S471_9HYME</name>
<organism evidence="2 3">
    <name type="scientific">Frieseomelitta varia</name>
    <dbReference type="NCBI Taxonomy" id="561572"/>
    <lineage>
        <taxon>Eukaryota</taxon>
        <taxon>Metazoa</taxon>
        <taxon>Ecdysozoa</taxon>
        <taxon>Arthropoda</taxon>
        <taxon>Hexapoda</taxon>
        <taxon>Insecta</taxon>
        <taxon>Pterygota</taxon>
        <taxon>Neoptera</taxon>
        <taxon>Endopterygota</taxon>
        <taxon>Hymenoptera</taxon>
        <taxon>Apocrita</taxon>
        <taxon>Aculeata</taxon>
        <taxon>Apoidea</taxon>
        <taxon>Anthophila</taxon>
        <taxon>Apidae</taxon>
        <taxon>Frieseomelitta</taxon>
    </lineage>
</organism>
<keyword evidence="3" id="KW-1185">Reference proteome</keyword>
<reference evidence="2" key="1">
    <citation type="submission" date="2019-11" db="EMBL/GenBank/DDBJ databases">
        <title>The nuclear and mitochondrial genomes of Frieseomelitta varia - a highly eusocial stingless bee (Meliponini) with a permanently sterile worker caste.</title>
        <authorList>
            <person name="Freitas F.C.P."/>
            <person name="Lourenco A.P."/>
            <person name="Nunes F.M.F."/>
            <person name="Paschoal A.R."/>
            <person name="Abreu F.C.P."/>
            <person name="Barbin F.O."/>
            <person name="Bataglia L."/>
            <person name="Cardoso-Junior C.A.M."/>
            <person name="Cervoni M.S."/>
            <person name="Silva S.R."/>
            <person name="Dalarmi F."/>
            <person name="Del Lama M.A."/>
            <person name="Depintor T.S."/>
            <person name="Ferreira K.M."/>
            <person name="Goria P.S."/>
            <person name="Jaskot M.C."/>
            <person name="Lago D.C."/>
            <person name="Luna-Lucena D."/>
            <person name="Moda L.M."/>
            <person name="Nascimento L."/>
            <person name="Pedrino M."/>
            <person name="Rabico F.O."/>
            <person name="Sanches F.C."/>
            <person name="Santos D.E."/>
            <person name="Santos C.G."/>
            <person name="Vieira J."/>
            <person name="Lopes T.F."/>
            <person name="Barchuk A.R."/>
            <person name="Hartfelder K."/>
            <person name="Simoes Z.L.P."/>
            <person name="Bitondi M.M.G."/>
            <person name="Pinheiro D.G."/>
        </authorList>
    </citation>
    <scope>NUCLEOTIDE SEQUENCE</scope>
    <source>
        <strain evidence="2">USP_RPSP 00005682</strain>
        <tissue evidence="2">Whole individual</tissue>
    </source>
</reference>